<dbReference type="RefSeq" id="WP_091989026.1">
    <property type="nucleotide sequence ID" value="NZ_FOLO01000046.1"/>
</dbReference>
<dbReference type="OrthoDB" id="5870554at2"/>
<accession>A0A1I1R2M0</accession>
<keyword evidence="6 8" id="KW-1133">Transmembrane helix</keyword>
<reference evidence="9 10" key="1">
    <citation type="submission" date="2016-10" db="EMBL/GenBank/DDBJ databases">
        <authorList>
            <person name="de Groot N.N."/>
        </authorList>
    </citation>
    <scope>NUCLEOTIDE SEQUENCE [LARGE SCALE GENOMIC DNA]</scope>
    <source>
        <strain evidence="9 10">DSM 6059</strain>
    </source>
</reference>
<name>A0A1I1R2M0_9GAMM</name>
<feature type="transmembrane region" description="Helical" evidence="8">
    <location>
        <begin position="37"/>
        <end position="54"/>
    </location>
</feature>
<dbReference type="AlphaFoldDB" id="A0A1I1R2M0"/>
<evidence type="ECO:0000313" key="9">
    <source>
        <dbReference type="EMBL" id="SFD28616.1"/>
    </source>
</evidence>
<dbReference type="InterPro" id="IPR004776">
    <property type="entry name" value="Mem_transp_PIN-like"/>
</dbReference>
<feature type="transmembrane region" description="Helical" evidence="8">
    <location>
        <begin position="128"/>
        <end position="147"/>
    </location>
</feature>
<evidence type="ECO:0000256" key="2">
    <source>
        <dbReference type="ARBA" id="ARBA00010145"/>
    </source>
</evidence>
<evidence type="ECO:0008006" key="11">
    <source>
        <dbReference type="Google" id="ProtNLM"/>
    </source>
</evidence>
<keyword evidence="3" id="KW-0813">Transport</keyword>
<feature type="transmembrane region" description="Helical" evidence="8">
    <location>
        <begin position="284"/>
        <end position="307"/>
    </location>
</feature>
<keyword evidence="7 8" id="KW-0472">Membrane</keyword>
<feature type="transmembrane region" description="Helical" evidence="8">
    <location>
        <begin position="66"/>
        <end position="86"/>
    </location>
</feature>
<keyword evidence="5 8" id="KW-0812">Transmembrane</keyword>
<feature type="transmembrane region" description="Helical" evidence="8">
    <location>
        <begin position="98"/>
        <end position="122"/>
    </location>
</feature>
<dbReference type="Pfam" id="PF03547">
    <property type="entry name" value="Mem_trans"/>
    <property type="match status" value="1"/>
</dbReference>
<dbReference type="InterPro" id="IPR038770">
    <property type="entry name" value="Na+/solute_symporter_sf"/>
</dbReference>
<keyword evidence="4" id="KW-1003">Cell membrane</keyword>
<keyword evidence="10" id="KW-1185">Reference proteome</keyword>
<feature type="transmembrane region" description="Helical" evidence="8">
    <location>
        <begin position="198"/>
        <end position="217"/>
    </location>
</feature>
<comment type="subcellular location">
    <subcellularLocation>
        <location evidence="1">Cell membrane</location>
        <topology evidence="1">Multi-pass membrane protein</topology>
    </subcellularLocation>
</comment>
<organism evidence="9 10">
    <name type="scientific">Pseudoalteromonas denitrificans DSM 6059</name>
    <dbReference type="NCBI Taxonomy" id="1123010"/>
    <lineage>
        <taxon>Bacteria</taxon>
        <taxon>Pseudomonadati</taxon>
        <taxon>Pseudomonadota</taxon>
        <taxon>Gammaproteobacteria</taxon>
        <taxon>Alteromonadales</taxon>
        <taxon>Pseudoalteromonadaceae</taxon>
        <taxon>Pseudoalteromonas</taxon>
    </lineage>
</organism>
<gene>
    <name evidence="9" type="ORF">SAMN02745724_04085</name>
</gene>
<evidence type="ECO:0000256" key="4">
    <source>
        <dbReference type="ARBA" id="ARBA00022475"/>
    </source>
</evidence>
<feature type="transmembrane region" description="Helical" evidence="8">
    <location>
        <begin position="256"/>
        <end position="277"/>
    </location>
</feature>
<evidence type="ECO:0000256" key="8">
    <source>
        <dbReference type="SAM" id="Phobius"/>
    </source>
</evidence>
<evidence type="ECO:0000256" key="5">
    <source>
        <dbReference type="ARBA" id="ARBA00022692"/>
    </source>
</evidence>
<dbReference type="PANTHER" id="PTHR36838:SF3">
    <property type="entry name" value="TRANSPORTER AUXIN EFFLUX CARRIER EC FAMILY"/>
    <property type="match status" value="1"/>
</dbReference>
<proteinExistence type="inferred from homology"/>
<dbReference type="GO" id="GO:0055085">
    <property type="term" value="P:transmembrane transport"/>
    <property type="evidence" value="ECO:0007669"/>
    <property type="project" value="InterPro"/>
</dbReference>
<evidence type="ECO:0000256" key="7">
    <source>
        <dbReference type="ARBA" id="ARBA00023136"/>
    </source>
</evidence>
<evidence type="ECO:0000313" key="10">
    <source>
        <dbReference type="Proteomes" id="UP000198862"/>
    </source>
</evidence>
<evidence type="ECO:0000256" key="3">
    <source>
        <dbReference type="ARBA" id="ARBA00022448"/>
    </source>
</evidence>
<dbReference type="EMBL" id="FOLO01000046">
    <property type="protein sequence ID" value="SFD28616.1"/>
    <property type="molecule type" value="Genomic_DNA"/>
</dbReference>
<comment type="similarity">
    <text evidence="2">Belongs to the auxin efflux carrier (TC 2.A.69) family.</text>
</comment>
<dbReference type="Proteomes" id="UP000198862">
    <property type="component" value="Unassembled WGS sequence"/>
</dbReference>
<evidence type="ECO:0000256" key="6">
    <source>
        <dbReference type="ARBA" id="ARBA00022989"/>
    </source>
</evidence>
<evidence type="ECO:0000256" key="1">
    <source>
        <dbReference type="ARBA" id="ARBA00004651"/>
    </source>
</evidence>
<feature type="transmembrane region" description="Helical" evidence="8">
    <location>
        <begin position="6"/>
        <end position="25"/>
    </location>
</feature>
<dbReference type="Gene3D" id="1.20.1530.20">
    <property type="match status" value="1"/>
</dbReference>
<dbReference type="GO" id="GO:0005886">
    <property type="term" value="C:plasma membrane"/>
    <property type="evidence" value="ECO:0007669"/>
    <property type="project" value="UniProtKB-SubCell"/>
</dbReference>
<dbReference type="PANTHER" id="PTHR36838">
    <property type="entry name" value="AUXIN EFFLUX CARRIER FAMILY PROTEIN"/>
    <property type="match status" value="1"/>
</dbReference>
<protein>
    <recommendedName>
        <fullName evidence="11">Transporter</fullName>
    </recommendedName>
</protein>
<dbReference type="STRING" id="1123010.SAMN02745724_04085"/>
<sequence>MAIFTIIFPLLFMVILGFITTRFKFLNKEDINGISKFIFNLCIPVFLFLNMFQAPLATSLNTSALIVFYIPVLATFAIAFIANQVLANKSHANISASATYALGSSYSNTVLIGLPIIVSAIGTHVMGSVFFIITFHSALLFTLTFLLSQIKNQAVSFNWSQFVKNVLFNPVVSSITLGLIFNALKIKFPIQLENALSLLSKPALTGALFVLGANLSFYKIGKNWHLPALASALKLLLLPALVYGLGRSLVKLDEDLLAVVVLLSASPLGVNAYLIALQLKQHQATLASTVVLSTILSVFSFSFWLSILL</sequence>
<feature type="transmembrane region" description="Helical" evidence="8">
    <location>
        <begin position="224"/>
        <end position="244"/>
    </location>
</feature>
<feature type="transmembrane region" description="Helical" evidence="8">
    <location>
        <begin position="167"/>
        <end position="186"/>
    </location>
</feature>